<evidence type="ECO:0000313" key="2">
    <source>
        <dbReference type="EMBL" id="RVW37303.1"/>
    </source>
</evidence>
<protein>
    <submittedName>
        <fullName evidence="2">Uncharacterized protein</fullName>
    </submittedName>
</protein>
<organism evidence="2 3">
    <name type="scientific">Vitis vinifera</name>
    <name type="common">Grape</name>
    <dbReference type="NCBI Taxonomy" id="29760"/>
    <lineage>
        <taxon>Eukaryota</taxon>
        <taxon>Viridiplantae</taxon>
        <taxon>Streptophyta</taxon>
        <taxon>Embryophyta</taxon>
        <taxon>Tracheophyta</taxon>
        <taxon>Spermatophyta</taxon>
        <taxon>Magnoliopsida</taxon>
        <taxon>eudicotyledons</taxon>
        <taxon>Gunneridae</taxon>
        <taxon>Pentapetalae</taxon>
        <taxon>rosids</taxon>
        <taxon>Vitales</taxon>
        <taxon>Vitaceae</taxon>
        <taxon>Viteae</taxon>
        <taxon>Vitis</taxon>
    </lineage>
</organism>
<dbReference type="EMBL" id="QGNW01001541">
    <property type="protein sequence ID" value="RVW37303.1"/>
    <property type="molecule type" value="Genomic_DNA"/>
</dbReference>
<dbReference type="Proteomes" id="UP000288805">
    <property type="component" value="Unassembled WGS sequence"/>
</dbReference>
<evidence type="ECO:0000256" key="1">
    <source>
        <dbReference type="SAM" id="MobiDB-lite"/>
    </source>
</evidence>
<sequence length="162" mass="18174">MGERERERERGVAAVIERKENGKTTMARGMTIKWGIEGGEEGSQSNPRCLVPNGGPKPLHKGGEGRSVGEGVERTGEILLAAAKCKSSGMFSQARVTDSERKQYRIFIPKGRKEKMGWAAMMENLQVLRMSIDRKNQMQGEKFRKNMDLKRSFAEVVKETDV</sequence>
<feature type="region of interest" description="Disordered" evidence="1">
    <location>
        <begin position="37"/>
        <end position="71"/>
    </location>
</feature>
<comment type="caution">
    <text evidence="2">The sequence shown here is derived from an EMBL/GenBank/DDBJ whole genome shotgun (WGS) entry which is preliminary data.</text>
</comment>
<name>A0A438DPC8_VITVI</name>
<reference evidence="2 3" key="1">
    <citation type="journal article" date="2018" name="PLoS Genet.">
        <title>Population sequencing reveals clonal diversity and ancestral inbreeding in the grapevine cultivar Chardonnay.</title>
        <authorList>
            <person name="Roach M.J."/>
            <person name="Johnson D.L."/>
            <person name="Bohlmann J."/>
            <person name="van Vuuren H.J."/>
            <person name="Jones S.J."/>
            <person name="Pretorius I.S."/>
            <person name="Schmidt S.A."/>
            <person name="Borneman A.R."/>
        </authorList>
    </citation>
    <scope>NUCLEOTIDE SEQUENCE [LARGE SCALE GENOMIC DNA]</scope>
    <source>
        <strain evidence="3">cv. Chardonnay</strain>
        <tissue evidence="2">Leaf</tissue>
    </source>
</reference>
<evidence type="ECO:0000313" key="3">
    <source>
        <dbReference type="Proteomes" id="UP000288805"/>
    </source>
</evidence>
<dbReference type="AlphaFoldDB" id="A0A438DPC8"/>
<proteinExistence type="predicted"/>
<accession>A0A438DPC8</accession>
<gene>
    <name evidence="2" type="ORF">CK203_088186</name>
</gene>